<dbReference type="Pfam" id="PF13473">
    <property type="entry name" value="Cupredoxin_1"/>
    <property type="match status" value="1"/>
</dbReference>
<dbReference type="InterPro" id="IPR008972">
    <property type="entry name" value="Cupredoxin"/>
</dbReference>
<organism evidence="3 4">
    <name type="scientific">Sphingomonas sediminicola</name>
    <dbReference type="NCBI Taxonomy" id="386874"/>
    <lineage>
        <taxon>Bacteria</taxon>
        <taxon>Pseudomonadati</taxon>
        <taxon>Pseudomonadota</taxon>
        <taxon>Alphaproteobacteria</taxon>
        <taxon>Sphingomonadales</taxon>
        <taxon>Sphingomonadaceae</taxon>
        <taxon>Sphingomonas</taxon>
    </lineage>
</organism>
<keyword evidence="1" id="KW-0732">Signal</keyword>
<accession>A0ABX6T7M0</accession>
<feature type="signal peptide" evidence="1">
    <location>
        <begin position="1"/>
        <end position="23"/>
    </location>
</feature>
<dbReference type="RefSeq" id="WP_187708179.1">
    <property type="nucleotide sequence ID" value="NZ_CP060782.1"/>
</dbReference>
<evidence type="ECO:0000256" key="1">
    <source>
        <dbReference type="SAM" id="SignalP"/>
    </source>
</evidence>
<gene>
    <name evidence="3" type="ORF">H9L14_11310</name>
</gene>
<evidence type="ECO:0000313" key="4">
    <source>
        <dbReference type="Proteomes" id="UP000516105"/>
    </source>
</evidence>
<feature type="chain" id="PRO_5045383594" evidence="1">
    <location>
        <begin position="24"/>
        <end position="108"/>
    </location>
</feature>
<keyword evidence="4" id="KW-1185">Reference proteome</keyword>
<name>A0ABX6T7M0_9SPHN</name>
<sequence length="108" mass="11549">MRGWPAFGPAAALLLLVAPSLAAATQRTHVVTIEKMKFGALPADVRAGDTIIWDNRDMFQHTAMAKDGSFNVDLPAGAKGKTVVRKAGAIAFMCKYHPGMRGVLKVAR</sequence>
<dbReference type="Gene3D" id="2.60.40.420">
    <property type="entry name" value="Cupredoxins - blue copper proteins"/>
    <property type="match status" value="1"/>
</dbReference>
<dbReference type="EMBL" id="CP060782">
    <property type="protein sequence ID" value="QNP45223.1"/>
    <property type="molecule type" value="Genomic_DNA"/>
</dbReference>
<evidence type="ECO:0000313" key="3">
    <source>
        <dbReference type="EMBL" id="QNP45223.1"/>
    </source>
</evidence>
<protein>
    <submittedName>
        <fullName evidence="3">Cupredoxin domain-containing protein</fullName>
    </submittedName>
</protein>
<evidence type="ECO:0000259" key="2">
    <source>
        <dbReference type="Pfam" id="PF13473"/>
    </source>
</evidence>
<dbReference type="Proteomes" id="UP000516105">
    <property type="component" value="Chromosome"/>
</dbReference>
<proteinExistence type="predicted"/>
<reference evidence="3 4" key="1">
    <citation type="submission" date="2020-08" db="EMBL/GenBank/DDBJ databases">
        <title>Genome sequence of Sphingomonas sediminicola KACC 15039T.</title>
        <authorList>
            <person name="Hyun D.-W."/>
            <person name="Bae J.-W."/>
        </authorList>
    </citation>
    <scope>NUCLEOTIDE SEQUENCE [LARGE SCALE GENOMIC DNA]</scope>
    <source>
        <strain evidence="3 4">KACC 15039</strain>
    </source>
</reference>
<dbReference type="SUPFAM" id="SSF49503">
    <property type="entry name" value="Cupredoxins"/>
    <property type="match status" value="1"/>
</dbReference>
<dbReference type="InterPro" id="IPR028096">
    <property type="entry name" value="EfeO_Cupredoxin"/>
</dbReference>
<feature type="domain" description="EfeO-type cupredoxin-like" evidence="2">
    <location>
        <begin position="11"/>
        <end position="104"/>
    </location>
</feature>